<dbReference type="SUPFAM" id="SSF54637">
    <property type="entry name" value="Thioesterase/thiol ester dehydrase-isomerase"/>
    <property type="match status" value="1"/>
</dbReference>
<dbReference type="Pfam" id="PF07977">
    <property type="entry name" value="FabA"/>
    <property type="match status" value="1"/>
</dbReference>
<dbReference type="InterPro" id="IPR013114">
    <property type="entry name" value="FabA_FabZ"/>
</dbReference>
<dbReference type="RefSeq" id="WP_145061154.1">
    <property type="nucleotide sequence ID" value="NZ_CP036263.1"/>
</dbReference>
<dbReference type="EMBL" id="CP036263">
    <property type="protein sequence ID" value="QDS99983.1"/>
    <property type="molecule type" value="Genomic_DNA"/>
</dbReference>
<dbReference type="InterPro" id="IPR029069">
    <property type="entry name" value="HotDog_dom_sf"/>
</dbReference>
<reference evidence="2 3" key="1">
    <citation type="submission" date="2019-02" db="EMBL/GenBank/DDBJ databases">
        <title>Deep-cultivation of Planctomycetes and their phenomic and genomic characterization uncovers novel biology.</title>
        <authorList>
            <person name="Wiegand S."/>
            <person name="Jogler M."/>
            <person name="Boedeker C."/>
            <person name="Pinto D."/>
            <person name="Vollmers J."/>
            <person name="Rivas-Marin E."/>
            <person name="Kohn T."/>
            <person name="Peeters S.H."/>
            <person name="Heuer A."/>
            <person name="Rast P."/>
            <person name="Oberbeckmann S."/>
            <person name="Bunk B."/>
            <person name="Jeske O."/>
            <person name="Meyerdierks A."/>
            <person name="Storesund J.E."/>
            <person name="Kallscheuer N."/>
            <person name="Luecker S."/>
            <person name="Lage O.M."/>
            <person name="Pohl T."/>
            <person name="Merkel B.J."/>
            <person name="Hornburger P."/>
            <person name="Mueller R.-W."/>
            <person name="Bruemmer F."/>
            <person name="Labrenz M."/>
            <person name="Spormann A.M."/>
            <person name="Op den Camp H."/>
            <person name="Overmann J."/>
            <person name="Amann R."/>
            <person name="Jetten M.S.M."/>
            <person name="Mascher T."/>
            <person name="Medema M.H."/>
            <person name="Devos D.P."/>
            <person name="Kaster A.-K."/>
            <person name="Ovreas L."/>
            <person name="Rohde M."/>
            <person name="Galperin M.Y."/>
            <person name="Jogler C."/>
        </authorList>
    </citation>
    <scope>NUCLEOTIDE SEQUENCE [LARGE SCALE GENOMIC DNA]</scope>
    <source>
        <strain evidence="2 3">HG15A2</strain>
    </source>
</reference>
<evidence type="ECO:0000256" key="1">
    <source>
        <dbReference type="ARBA" id="ARBA00023239"/>
    </source>
</evidence>
<name>A0A517MYQ6_9BACT</name>
<accession>A0A517MYQ6</accession>
<evidence type="ECO:0000313" key="3">
    <source>
        <dbReference type="Proteomes" id="UP000319852"/>
    </source>
</evidence>
<organism evidence="2 3">
    <name type="scientific">Adhaeretor mobilis</name>
    <dbReference type="NCBI Taxonomy" id="1930276"/>
    <lineage>
        <taxon>Bacteria</taxon>
        <taxon>Pseudomonadati</taxon>
        <taxon>Planctomycetota</taxon>
        <taxon>Planctomycetia</taxon>
        <taxon>Pirellulales</taxon>
        <taxon>Lacipirellulaceae</taxon>
        <taxon>Adhaeretor</taxon>
    </lineage>
</organism>
<dbReference type="PANTHER" id="PTHR30272:SF1">
    <property type="entry name" value="3-HYDROXYACYL-[ACYL-CARRIER-PROTEIN] DEHYDRATASE"/>
    <property type="match status" value="1"/>
</dbReference>
<protein>
    <submittedName>
        <fullName evidence="2">3-hydroxyacyl-[acyl-carrier-protein] dehydratase FabZ</fullName>
        <ecNumber evidence="2">4.2.1.59</ecNumber>
    </submittedName>
</protein>
<gene>
    <name evidence="2" type="primary">fabZ_4</name>
    <name evidence="2" type="ORF">HG15A2_33190</name>
</gene>
<dbReference type="Proteomes" id="UP000319852">
    <property type="component" value="Chromosome"/>
</dbReference>
<keyword evidence="1 2" id="KW-0456">Lyase</keyword>
<sequence length="165" mass="18270">MPVRDAILDPAEIDYETIVADIDEIRSHNPQRGDMEQLSAIVVDDPERGICAGYRDLTPNEFWVAGHMPGMPLMPGVVMCEAAAQVCSFHTQRHDLLGAVMVGFGGLDKVRFRGLVRPGDRLLVMCEKLKLRRGRMITCRFQCFVGTDLKCDGELSGIPLPVDSL</sequence>
<dbReference type="PANTHER" id="PTHR30272">
    <property type="entry name" value="3-HYDROXYACYL-[ACYL-CARRIER-PROTEIN] DEHYDRATASE"/>
    <property type="match status" value="1"/>
</dbReference>
<dbReference type="GO" id="GO:0019171">
    <property type="term" value="F:(3R)-hydroxyacyl-[acyl-carrier-protein] dehydratase activity"/>
    <property type="evidence" value="ECO:0007669"/>
    <property type="project" value="UniProtKB-EC"/>
</dbReference>
<dbReference type="KEGG" id="amob:HG15A2_33190"/>
<keyword evidence="3" id="KW-1185">Reference proteome</keyword>
<evidence type="ECO:0000313" key="2">
    <source>
        <dbReference type="EMBL" id="QDS99983.1"/>
    </source>
</evidence>
<dbReference type="AlphaFoldDB" id="A0A517MYQ6"/>
<proteinExistence type="predicted"/>
<dbReference type="OrthoDB" id="272251at2"/>
<dbReference type="EC" id="4.2.1.59" evidence="2"/>
<dbReference type="Gene3D" id="3.10.129.10">
    <property type="entry name" value="Hotdog Thioesterase"/>
    <property type="match status" value="1"/>
</dbReference>